<feature type="compositionally biased region" description="Polar residues" evidence="1">
    <location>
        <begin position="490"/>
        <end position="507"/>
    </location>
</feature>
<feature type="compositionally biased region" description="Low complexity" evidence="1">
    <location>
        <begin position="560"/>
        <end position="575"/>
    </location>
</feature>
<sequence length="596" mass="62840">MAPPSWTTPQQWNWLMALMPACQEASKKNRYSNWLLEISHSWFAEWPEEAVLFPDGVPSKMTPEQTQQLGVARSERTRKLARWFHNQKNKARAARSSASLPNALLAATKGTRAPQPREVFCRLFYDDEKKAIVQAELDALRASLGRKLTRSETMTHSRARVDQMYADSDEKVKAAVAERLEVEKVESMVTSDFKDVFMRRLVLYAKGLYSREERLARSLHVAPISDGTSLVDPPSELASGVAADQQDQSGPMLSVQGVTPAPSILATATSSSVQTSNGISVPANLAPRPPQALSETSSSAPGFLLARNPVGALPSTALDNLFAFSQDDEEHVYDATIFDAPFDFATGMFTAPASMAARPVDLLTISPVGAASPFASAGHSDTTASEGAAPAAGTLRTTGMGATSPLGNPAYAATLDALAPSTVFPPRGDSAQASSTVSSPRGDSAQASSTASSPGGNSAQALSTVTSPQEESAQARDAPTFDAAVEQSAPALSTATTPQGDSTQVSAAPTFDAAIEESTPTLPESTSGRPARQRKAPTRRDASLGPTSSSVKAKRKQADEPAAAEVQAPAQGKPEPAAKKGPAKRGRGRGRGRGRR</sequence>
<feature type="compositionally biased region" description="Polar residues" evidence="1">
    <location>
        <begin position="518"/>
        <end position="528"/>
    </location>
</feature>
<dbReference type="STRING" id="154538.A0A1M2V5T2"/>
<feature type="region of interest" description="Disordered" evidence="1">
    <location>
        <begin position="422"/>
        <end position="596"/>
    </location>
</feature>
<feature type="compositionally biased region" description="Polar residues" evidence="1">
    <location>
        <begin position="431"/>
        <end position="472"/>
    </location>
</feature>
<keyword evidence="3" id="KW-1185">Reference proteome</keyword>
<name>A0A1M2V5T2_TRAPU</name>
<feature type="region of interest" description="Disordered" evidence="1">
    <location>
        <begin position="274"/>
        <end position="298"/>
    </location>
</feature>
<dbReference type="AlphaFoldDB" id="A0A1M2V5T2"/>
<feature type="region of interest" description="Disordered" evidence="1">
    <location>
        <begin position="225"/>
        <end position="256"/>
    </location>
</feature>
<accession>A0A1M2V5T2</accession>
<dbReference type="Proteomes" id="UP000184267">
    <property type="component" value="Unassembled WGS sequence"/>
</dbReference>
<comment type="caution">
    <text evidence="2">The sequence shown here is derived from an EMBL/GenBank/DDBJ whole genome shotgun (WGS) entry which is preliminary data.</text>
</comment>
<reference evidence="2 3" key="1">
    <citation type="submission" date="2016-10" db="EMBL/GenBank/DDBJ databases">
        <title>Genome sequence of the basidiomycete white-rot fungus Trametes pubescens.</title>
        <authorList>
            <person name="Makela M.R."/>
            <person name="Granchi Z."/>
            <person name="Peng M."/>
            <person name="De Vries R.P."/>
            <person name="Grigoriev I."/>
            <person name="Riley R."/>
            <person name="Hilden K."/>
        </authorList>
    </citation>
    <scope>NUCLEOTIDE SEQUENCE [LARGE SCALE GENOMIC DNA]</scope>
    <source>
        <strain evidence="2 3">FBCC735</strain>
    </source>
</reference>
<dbReference type="EMBL" id="MNAD01001641">
    <property type="protein sequence ID" value="OJT02934.1"/>
    <property type="molecule type" value="Genomic_DNA"/>
</dbReference>
<gene>
    <name evidence="2" type="ORF">TRAPUB_6506</name>
</gene>
<feature type="compositionally biased region" description="Basic residues" evidence="1">
    <location>
        <begin position="581"/>
        <end position="596"/>
    </location>
</feature>
<dbReference type="OrthoDB" id="2803524at2759"/>
<dbReference type="OMA" id="CITREAY"/>
<protein>
    <submittedName>
        <fullName evidence="2">Uncharacterized protein</fullName>
    </submittedName>
</protein>
<evidence type="ECO:0000313" key="3">
    <source>
        <dbReference type="Proteomes" id="UP000184267"/>
    </source>
</evidence>
<evidence type="ECO:0000256" key="1">
    <source>
        <dbReference type="SAM" id="MobiDB-lite"/>
    </source>
</evidence>
<evidence type="ECO:0000313" key="2">
    <source>
        <dbReference type="EMBL" id="OJT02934.1"/>
    </source>
</evidence>
<organism evidence="2 3">
    <name type="scientific">Trametes pubescens</name>
    <name type="common">White-rot fungus</name>
    <dbReference type="NCBI Taxonomy" id="154538"/>
    <lineage>
        <taxon>Eukaryota</taxon>
        <taxon>Fungi</taxon>
        <taxon>Dikarya</taxon>
        <taxon>Basidiomycota</taxon>
        <taxon>Agaricomycotina</taxon>
        <taxon>Agaricomycetes</taxon>
        <taxon>Polyporales</taxon>
        <taxon>Polyporaceae</taxon>
        <taxon>Trametes</taxon>
    </lineage>
</organism>
<proteinExistence type="predicted"/>